<feature type="region of interest" description="Disordered" evidence="1">
    <location>
        <begin position="1"/>
        <end position="24"/>
    </location>
</feature>
<accession>A0A7J6EYF0</accession>
<dbReference type="EMBL" id="JAATIP010000175">
    <property type="protein sequence ID" value="KAF4363452.1"/>
    <property type="molecule type" value="Genomic_DNA"/>
</dbReference>
<evidence type="ECO:0000256" key="1">
    <source>
        <dbReference type="SAM" id="MobiDB-lite"/>
    </source>
</evidence>
<dbReference type="Proteomes" id="UP000525078">
    <property type="component" value="Unassembled WGS sequence"/>
</dbReference>
<comment type="caution">
    <text evidence="2">The sequence shown here is derived from an EMBL/GenBank/DDBJ whole genome shotgun (WGS) entry which is preliminary data.</text>
</comment>
<sequence length="131" mass="14258">MPASELLLSDSTSTNRMSKFSIPPNPVHHSSMVIRLSRGRKPLGMKCPCAKADAIALTDDLPIVDVCGNDIIGSKRSHFLNIQKSLFGIKQNLEVEPVYAKPDISVPMSVPGWLLARQLDLDGLGLSHINL</sequence>
<evidence type="ECO:0000313" key="2">
    <source>
        <dbReference type="EMBL" id="KAF4363452.1"/>
    </source>
</evidence>
<feature type="compositionally biased region" description="Polar residues" evidence="1">
    <location>
        <begin position="9"/>
        <end position="18"/>
    </location>
</feature>
<name>A0A7J6EYF0_CANSA</name>
<reference evidence="2 3" key="1">
    <citation type="journal article" date="2020" name="bioRxiv">
        <title>Sequence and annotation of 42 cannabis genomes reveals extensive copy number variation in cannabinoid synthesis and pathogen resistance genes.</title>
        <authorList>
            <person name="Mckernan K.J."/>
            <person name="Helbert Y."/>
            <person name="Kane L.T."/>
            <person name="Ebling H."/>
            <person name="Zhang L."/>
            <person name="Liu B."/>
            <person name="Eaton Z."/>
            <person name="Mclaughlin S."/>
            <person name="Kingan S."/>
            <person name="Baybayan P."/>
            <person name="Concepcion G."/>
            <person name="Jordan M."/>
            <person name="Riva A."/>
            <person name="Barbazuk W."/>
            <person name="Harkins T."/>
        </authorList>
    </citation>
    <scope>NUCLEOTIDE SEQUENCE [LARGE SCALE GENOMIC DNA]</scope>
    <source>
        <strain evidence="3">cv. Jamaican Lion 4</strain>
        <tissue evidence="2">Leaf</tissue>
    </source>
</reference>
<proteinExistence type="predicted"/>
<organism evidence="2 3">
    <name type="scientific">Cannabis sativa</name>
    <name type="common">Hemp</name>
    <name type="synonym">Marijuana</name>
    <dbReference type="NCBI Taxonomy" id="3483"/>
    <lineage>
        <taxon>Eukaryota</taxon>
        <taxon>Viridiplantae</taxon>
        <taxon>Streptophyta</taxon>
        <taxon>Embryophyta</taxon>
        <taxon>Tracheophyta</taxon>
        <taxon>Spermatophyta</taxon>
        <taxon>Magnoliopsida</taxon>
        <taxon>eudicotyledons</taxon>
        <taxon>Gunneridae</taxon>
        <taxon>Pentapetalae</taxon>
        <taxon>rosids</taxon>
        <taxon>fabids</taxon>
        <taxon>Rosales</taxon>
        <taxon>Cannabaceae</taxon>
        <taxon>Cannabis</taxon>
    </lineage>
</organism>
<evidence type="ECO:0000313" key="3">
    <source>
        <dbReference type="Proteomes" id="UP000525078"/>
    </source>
</evidence>
<protein>
    <submittedName>
        <fullName evidence="2">Uncharacterized protein</fullName>
    </submittedName>
</protein>
<gene>
    <name evidence="2" type="ORF">F8388_016580</name>
</gene>
<dbReference type="AlphaFoldDB" id="A0A7J6EYF0"/>